<dbReference type="Gene3D" id="2.60.260.20">
    <property type="entry name" value="Urease metallochaperone UreE, N-terminal domain"/>
    <property type="match status" value="2"/>
</dbReference>
<dbReference type="SUPFAM" id="SSF49493">
    <property type="entry name" value="HSP40/DnaJ peptide-binding domain"/>
    <property type="match status" value="2"/>
</dbReference>
<keyword evidence="4 9" id="KW-0677">Repeat</keyword>
<keyword evidence="7 9" id="KW-0346">Stress response</keyword>
<reference evidence="11 12" key="1">
    <citation type="submission" date="2023-05" db="EMBL/GenBank/DDBJ databases">
        <title>Lithophilousrod everest ZFBP1038 complete genpme.</title>
        <authorList>
            <person name="Tian M."/>
        </authorList>
    </citation>
    <scope>NUCLEOTIDE SEQUENCE [LARGE SCALE GENOMIC DNA]</scope>
    <source>
        <strain evidence="11 12">ZFBP1038</strain>
    </source>
</reference>
<evidence type="ECO:0000313" key="11">
    <source>
        <dbReference type="EMBL" id="WGW14057.1"/>
    </source>
</evidence>
<feature type="domain" description="J" evidence="10">
    <location>
        <begin position="2"/>
        <end position="57"/>
    </location>
</feature>
<comment type="subcellular location">
    <subcellularLocation>
        <location evidence="9">Cytoplasm</location>
    </subcellularLocation>
</comment>
<dbReference type="CDD" id="cd10719">
    <property type="entry name" value="DnaJ_zf"/>
    <property type="match status" value="1"/>
</dbReference>
<comment type="caution">
    <text evidence="9">Lacks conserved residue(s) required for the propagation of feature annotation.</text>
</comment>
<accession>A0ABY8QYF5</accession>
<protein>
    <recommendedName>
        <fullName evidence="9">Chaperone protein DnaJ</fullName>
    </recommendedName>
</protein>
<name>A0ABY8QYF5_9MICO</name>
<keyword evidence="1 9" id="KW-0963">Cytoplasm</keyword>
<evidence type="ECO:0000256" key="8">
    <source>
        <dbReference type="ARBA" id="ARBA00023186"/>
    </source>
</evidence>
<dbReference type="PROSITE" id="PS00636">
    <property type="entry name" value="DNAJ_1"/>
    <property type="match status" value="1"/>
</dbReference>
<evidence type="ECO:0000256" key="7">
    <source>
        <dbReference type="ARBA" id="ARBA00023016"/>
    </source>
</evidence>
<feature type="binding site" evidence="9">
    <location>
        <position position="160"/>
    </location>
    <ligand>
        <name>Zn(2+)</name>
        <dbReference type="ChEBI" id="CHEBI:29105"/>
        <label>2</label>
    </ligand>
</feature>
<dbReference type="SUPFAM" id="SSF57938">
    <property type="entry name" value="DnaJ/Hsp40 cysteine-rich domain"/>
    <property type="match status" value="1"/>
</dbReference>
<dbReference type="PRINTS" id="PR00625">
    <property type="entry name" value="JDOMAIN"/>
</dbReference>
<keyword evidence="6 9" id="KW-0862">Zinc</keyword>
<comment type="domain">
    <text evidence="9">The J domain is necessary and sufficient to stimulate DnaK ATPase activity. Zinc center 1 plays an important role in the autonomous, DnaK-independent chaperone activity of DnaJ. Zinc center 2 is essential for interaction with DnaK and for DnaJ activity.</text>
</comment>
<evidence type="ECO:0000313" key="12">
    <source>
        <dbReference type="Proteomes" id="UP001209083"/>
    </source>
</evidence>
<evidence type="ECO:0000256" key="6">
    <source>
        <dbReference type="ARBA" id="ARBA00022833"/>
    </source>
</evidence>
<feature type="binding site" evidence="9">
    <location>
        <position position="200"/>
    </location>
    <ligand>
        <name>Zn(2+)</name>
        <dbReference type="ChEBI" id="CHEBI:29105"/>
        <label>1</label>
    </ligand>
</feature>
<organism evidence="11 12">
    <name type="scientific">Saxibacter everestensis</name>
    <dbReference type="NCBI Taxonomy" id="2909229"/>
    <lineage>
        <taxon>Bacteria</taxon>
        <taxon>Bacillati</taxon>
        <taxon>Actinomycetota</taxon>
        <taxon>Actinomycetes</taxon>
        <taxon>Micrococcales</taxon>
        <taxon>Brevibacteriaceae</taxon>
        <taxon>Saxibacter</taxon>
    </lineage>
</organism>
<dbReference type="InterPro" id="IPR001623">
    <property type="entry name" value="DnaJ_domain"/>
</dbReference>
<evidence type="ECO:0000256" key="5">
    <source>
        <dbReference type="ARBA" id="ARBA00022771"/>
    </source>
</evidence>
<comment type="subunit">
    <text evidence="9">Homodimer.</text>
</comment>
<feature type="binding site" evidence="9">
    <location>
        <position position="140"/>
    </location>
    <ligand>
        <name>Zn(2+)</name>
        <dbReference type="ChEBI" id="CHEBI:29105"/>
        <label>1</label>
    </ligand>
</feature>
<feature type="binding site" evidence="9">
    <location>
        <position position="157"/>
    </location>
    <ligand>
        <name>Zn(2+)</name>
        <dbReference type="ChEBI" id="CHEBI:29105"/>
        <label>2</label>
    </ligand>
</feature>
<dbReference type="SUPFAM" id="SSF46565">
    <property type="entry name" value="Chaperone J-domain"/>
    <property type="match status" value="1"/>
</dbReference>
<dbReference type="InterPro" id="IPR036410">
    <property type="entry name" value="HSP_DnaJ_Cys-rich_dom_sf"/>
</dbReference>
<proteinExistence type="inferred from homology"/>
<dbReference type="InterPro" id="IPR012724">
    <property type="entry name" value="DnaJ"/>
</dbReference>
<dbReference type="Proteomes" id="UP001209083">
    <property type="component" value="Chromosome"/>
</dbReference>
<keyword evidence="2 9" id="KW-0235">DNA replication</keyword>
<comment type="cofactor">
    <cofactor evidence="9">
        <name>Zn(2+)</name>
        <dbReference type="ChEBI" id="CHEBI:29105"/>
    </cofactor>
    <text evidence="9">Binds 2 Zn(2+) ions per monomer.</text>
</comment>
<dbReference type="InterPro" id="IPR018253">
    <property type="entry name" value="DnaJ_domain_CS"/>
</dbReference>
<dbReference type="Pfam" id="PF00684">
    <property type="entry name" value="DnaJ_CXXCXGXG"/>
    <property type="match status" value="1"/>
</dbReference>
<feature type="binding site" evidence="9">
    <location>
        <position position="143"/>
    </location>
    <ligand>
        <name>Zn(2+)</name>
        <dbReference type="ChEBI" id="CHEBI:29105"/>
        <label>1</label>
    </ligand>
</feature>
<evidence type="ECO:0000259" key="10">
    <source>
        <dbReference type="SMART" id="SM00271"/>
    </source>
</evidence>
<dbReference type="InterPro" id="IPR036869">
    <property type="entry name" value="J_dom_sf"/>
</dbReference>
<dbReference type="HAMAP" id="MF_01152">
    <property type="entry name" value="DnaJ"/>
    <property type="match status" value="1"/>
</dbReference>
<keyword evidence="3 9" id="KW-0479">Metal-binding</keyword>
<keyword evidence="5" id="KW-0863">Zinc-finger</keyword>
<keyword evidence="12" id="KW-1185">Reference proteome</keyword>
<dbReference type="CDD" id="cd10747">
    <property type="entry name" value="DnaJ_C"/>
    <property type="match status" value="1"/>
</dbReference>
<dbReference type="PANTHER" id="PTHR43096:SF48">
    <property type="entry name" value="CHAPERONE PROTEIN DNAJ"/>
    <property type="match status" value="1"/>
</dbReference>
<gene>
    <name evidence="9 11" type="primary">dnaJ</name>
    <name evidence="11" type="ORF">LWF01_08980</name>
</gene>
<evidence type="ECO:0000256" key="1">
    <source>
        <dbReference type="ARBA" id="ARBA00022490"/>
    </source>
</evidence>
<dbReference type="Gene3D" id="1.10.287.110">
    <property type="entry name" value="DnaJ domain"/>
    <property type="match status" value="1"/>
</dbReference>
<dbReference type="CDD" id="cd06257">
    <property type="entry name" value="DnaJ"/>
    <property type="match status" value="1"/>
</dbReference>
<sequence length="375" mass="39774">MSDHYQTLGVDRDASPEDIKKAYRKLARKLHPDVSPGQEDEFKKVAHAYDVLADPAKRRNYDMGGGENGNGFGAGGFGGQSFGFGDIFDSFFGGQGGGASQGPASRTQRGQDALLRLGIELKTAVFGSTERIEIDTAVLCTTCKGACTQPGTSPKTCEICHGSGHVQRVARTLLGQVMTTAPCNVCRGFGTTIPSPCVDCQGEGRVRQRRTLTIKVPAGVDTGTRIQLGGQGEVGPAGGPPGDIYVEIDVQRHETFTRKGDDLHCTLEVPVTAAALGVNLPLETLDGEQKLDLQPGSQNGDVITLRDLGVGRLRAGGRGDLKVELHVVTPTSLSEEQADLLRQLAALRGETAPEAKLSSSGNKMFSKLRDRFAGR</sequence>
<dbReference type="RefSeq" id="WP_349640873.1">
    <property type="nucleotide sequence ID" value="NZ_CP090958.1"/>
</dbReference>
<dbReference type="NCBIfam" id="NF008035">
    <property type="entry name" value="PRK10767.1"/>
    <property type="match status" value="1"/>
</dbReference>
<comment type="function">
    <text evidence="9">Participates actively in the response to hyperosmotic and heat shock by preventing the aggregation of stress-denatured proteins and by disaggregating proteins, also in an autonomous, DnaK-independent fashion. Unfolded proteins bind initially to DnaJ; upon interaction with the DnaJ-bound protein, DnaK hydrolyzes its bound ATP, resulting in the formation of a stable complex. GrpE releases ADP from DnaK; ATP binding to DnaK triggers the release of the substrate protein, thus completing the reaction cycle. Several rounds of ATP-dependent interactions between DnaJ, DnaK and GrpE are required for fully efficient folding. Also involved, together with DnaK and GrpE, in the DNA replication of plasmids through activation of initiation proteins.</text>
</comment>
<dbReference type="SMART" id="SM00271">
    <property type="entry name" value="DnaJ"/>
    <property type="match status" value="1"/>
</dbReference>
<dbReference type="InterPro" id="IPR002939">
    <property type="entry name" value="DnaJ_C"/>
</dbReference>
<dbReference type="EMBL" id="CP090958">
    <property type="protein sequence ID" value="WGW14057.1"/>
    <property type="molecule type" value="Genomic_DNA"/>
</dbReference>
<dbReference type="InterPro" id="IPR008971">
    <property type="entry name" value="HSP40/DnaJ_pept-bd"/>
</dbReference>
<evidence type="ECO:0000256" key="4">
    <source>
        <dbReference type="ARBA" id="ARBA00022737"/>
    </source>
</evidence>
<feature type="binding site" evidence="9">
    <location>
        <position position="197"/>
    </location>
    <ligand>
        <name>Zn(2+)</name>
        <dbReference type="ChEBI" id="CHEBI:29105"/>
        <label>1</label>
    </ligand>
</feature>
<dbReference type="Pfam" id="PF00226">
    <property type="entry name" value="DnaJ"/>
    <property type="match status" value="1"/>
</dbReference>
<dbReference type="InterPro" id="IPR001305">
    <property type="entry name" value="HSP_DnaJ_Cys-rich_dom"/>
</dbReference>
<evidence type="ECO:0000256" key="3">
    <source>
        <dbReference type="ARBA" id="ARBA00022723"/>
    </source>
</evidence>
<evidence type="ECO:0000256" key="2">
    <source>
        <dbReference type="ARBA" id="ARBA00022705"/>
    </source>
</evidence>
<dbReference type="Gene3D" id="2.10.230.10">
    <property type="entry name" value="Heat shock protein DnaJ, cysteine-rich domain"/>
    <property type="match status" value="1"/>
</dbReference>
<comment type="similarity">
    <text evidence="9">Belongs to the DnaJ family.</text>
</comment>
<dbReference type="PANTHER" id="PTHR43096">
    <property type="entry name" value="DNAJ HOMOLOG 1, MITOCHONDRIAL-RELATED"/>
    <property type="match status" value="1"/>
</dbReference>
<keyword evidence="8 9" id="KW-0143">Chaperone</keyword>
<feature type="binding site" evidence="9">
    <location>
        <position position="183"/>
    </location>
    <ligand>
        <name>Zn(2+)</name>
        <dbReference type="ChEBI" id="CHEBI:29105"/>
        <label>2</label>
    </ligand>
</feature>
<dbReference type="Pfam" id="PF01556">
    <property type="entry name" value="DnaJ_C"/>
    <property type="match status" value="1"/>
</dbReference>
<feature type="binding site" evidence="9">
    <location>
        <position position="186"/>
    </location>
    <ligand>
        <name>Zn(2+)</name>
        <dbReference type="ChEBI" id="CHEBI:29105"/>
        <label>2</label>
    </ligand>
</feature>
<evidence type="ECO:0000256" key="9">
    <source>
        <dbReference type="HAMAP-Rule" id="MF_01152"/>
    </source>
</evidence>